<protein>
    <submittedName>
        <fullName evidence="1">Uncharacterized protein</fullName>
    </submittedName>
</protein>
<name>A0A2T2YKK4_9BACT</name>
<dbReference type="EMBL" id="PYFT01000001">
    <property type="protein sequence ID" value="PSR56019.1"/>
    <property type="molecule type" value="Genomic_DNA"/>
</dbReference>
<evidence type="ECO:0000313" key="2">
    <source>
        <dbReference type="Proteomes" id="UP000240357"/>
    </source>
</evidence>
<reference evidence="1 2" key="1">
    <citation type="submission" date="2018-03" db="EMBL/GenBank/DDBJ databases">
        <title>Adhaeribacter sp. HMF7605 Genome sequencing and assembly.</title>
        <authorList>
            <person name="Kang H."/>
            <person name="Kang J."/>
            <person name="Cha I."/>
            <person name="Kim H."/>
            <person name="Joh K."/>
        </authorList>
    </citation>
    <scope>NUCLEOTIDE SEQUENCE [LARGE SCALE GENOMIC DNA]</scope>
    <source>
        <strain evidence="1 2">HMF7605</strain>
    </source>
</reference>
<sequence length="66" mass="7526">MNAYMKSILKVLLLGSLMIVSRLNKHNWQLTPQPVEVIIPATYPMSGNELTKTVNTPIQQLYISQR</sequence>
<evidence type="ECO:0000313" key="1">
    <source>
        <dbReference type="EMBL" id="PSR56019.1"/>
    </source>
</evidence>
<organism evidence="1 2">
    <name type="scientific">Adhaeribacter arboris</name>
    <dbReference type="NCBI Taxonomy" id="2072846"/>
    <lineage>
        <taxon>Bacteria</taxon>
        <taxon>Pseudomonadati</taxon>
        <taxon>Bacteroidota</taxon>
        <taxon>Cytophagia</taxon>
        <taxon>Cytophagales</taxon>
        <taxon>Hymenobacteraceae</taxon>
        <taxon>Adhaeribacter</taxon>
    </lineage>
</organism>
<keyword evidence="2" id="KW-1185">Reference proteome</keyword>
<gene>
    <name evidence="1" type="ORF">AHMF7605_22225</name>
</gene>
<proteinExistence type="predicted"/>
<dbReference type="AlphaFoldDB" id="A0A2T2YKK4"/>
<comment type="caution">
    <text evidence="1">The sequence shown here is derived from an EMBL/GenBank/DDBJ whole genome shotgun (WGS) entry which is preliminary data.</text>
</comment>
<dbReference type="Proteomes" id="UP000240357">
    <property type="component" value="Unassembled WGS sequence"/>
</dbReference>
<accession>A0A2T2YKK4</accession>